<dbReference type="GO" id="GO:0019693">
    <property type="term" value="P:ribose phosphate metabolic process"/>
    <property type="evidence" value="ECO:0000318"/>
    <property type="project" value="GO_Central"/>
</dbReference>
<dbReference type="OMA" id="NDPGLCN"/>
<dbReference type="PROSITE" id="PS00893">
    <property type="entry name" value="NUDIX_BOX"/>
    <property type="match status" value="1"/>
</dbReference>
<dbReference type="Pfam" id="PF00293">
    <property type="entry name" value="NUDIX"/>
    <property type="match status" value="1"/>
</dbReference>
<dbReference type="GO" id="GO:0005829">
    <property type="term" value="C:cytosol"/>
    <property type="evidence" value="ECO:0000318"/>
    <property type="project" value="GO_Central"/>
</dbReference>
<dbReference type="OrthoDB" id="10249920at2759"/>
<dbReference type="GO" id="GO:0006753">
    <property type="term" value="P:nucleoside phosphate metabolic process"/>
    <property type="evidence" value="ECO:0000318"/>
    <property type="project" value="GO_Central"/>
</dbReference>
<dbReference type="SUPFAM" id="SSF55811">
    <property type="entry name" value="Nudix"/>
    <property type="match status" value="1"/>
</dbReference>
<evidence type="ECO:0000259" key="2">
    <source>
        <dbReference type="PROSITE" id="PS51462"/>
    </source>
</evidence>
<evidence type="ECO:0000313" key="3">
    <source>
        <dbReference type="EMBL" id="EEB08807.1"/>
    </source>
</evidence>
<dbReference type="GeneID" id="7051593"/>
<evidence type="ECO:0000313" key="5">
    <source>
        <dbReference type="Proteomes" id="UP000001744"/>
    </source>
</evidence>
<proteinExistence type="predicted"/>
<dbReference type="CDD" id="cd18888">
    <property type="entry name" value="NUDIX_ADPRase_Nudt5"/>
    <property type="match status" value="1"/>
</dbReference>
<evidence type="ECO:0000313" key="4">
    <source>
        <dbReference type="JaponicusDB" id="SJAG_03977"/>
    </source>
</evidence>
<dbReference type="FunFam" id="3.90.79.10:FF:000016">
    <property type="entry name" value="ADP-sugar pyrophosphatase isoform X1"/>
    <property type="match status" value="1"/>
</dbReference>
<dbReference type="eggNOG" id="KOG3041">
    <property type="taxonomic scope" value="Eukaryota"/>
</dbReference>
<dbReference type="JaponicusDB" id="SJAG_03977">
    <property type="gene designation" value="ysa1"/>
</dbReference>
<name>B6K5K3_SCHJY</name>
<dbReference type="RefSeq" id="XP_002175100.1">
    <property type="nucleotide sequence ID" value="XM_002175064.2"/>
</dbReference>
<feature type="domain" description="Nudix hydrolase" evidence="2">
    <location>
        <begin position="49"/>
        <end position="187"/>
    </location>
</feature>
<dbReference type="InterPro" id="IPR015797">
    <property type="entry name" value="NUDIX_hydrolase-like_dom_sf"/>
</dbReference>
<dbReference type="PANTHER" id="PTHR11839">
    <property type="entry name" value="UDP/ADP-SUGAR PYROPHOSPHATASE"/>
    <property type="match status" value="1"/>
</dbReference>
<keyword evidence="5" id="KW-1185">Reference proteome</keyword>
<dbReference type="PROSITE" id="PS51462">
    <property type="entry name" value="NUDIX"/>
    <property type="match status" value="1"/>
</dbReference>
<dbReference type="Gene3D" id="3.90.79.10">
    <property type="entry name" value="Nucleoside Triphosphate Pyrophosphohydrolase"/>
    <property type="match status" value="1"/>
</dbReference>
<dbReference type="VEuPathDB" id="FungiDB:SJAG_03977"/>
<keyword evidence="1" id="KW-0378">Hydrolase</keyword>
<dbReference type="Proteomes" id="UP000001744">
    <property type="component" value="Unassembled WGS sequence"/>
</dbReference>
<gene>
    <name evidence="4" type="primary">ysa1</name>
    <name evidence="3" type="ORF">SJAG_03977</name>
</gene>
<accession>B6K5K3</accession>
<dbReference type="InterPro" id="IPR020084">
    <property type="entry name" value="NUDIX_hydrolase_CS"/>
</dbReference>
<dbReference type="STRING" id="402676.B6K5K3"/>
<dbReference type="PANTHER" id="PTHR11839:SF1">
    <property type="entry name" value="ADP-SUGAR PYROPHOSPHATASE"/>
    <property type="match status" value="1"/>
</dbReference>
<dbReference type="GO" id="GO:0005634">
    <property type="term" value="C:nucleus"/>
    <property type="evidence" value="ECO:0000318"/>
    <property type="project" value="GO_Central"/>
</dbReference>
<organism evidence="3 5">
    <name type="scientific">Schizosaccharomyces japonicus (strain yFS275 / FY16936)</name>
    <name type="common">Fission yeast</name>
    <dbReference type="NCBI Taxonomy" id="402676"/>
    <lineage>
        <taxon>Eukaryota</taxon>
        <taxon>Fungi</taxon>
        <taxon>Dikarya</taxon>
        <taxon>Ascomycota</taxon>
        <taxon>Taphrinomycotina</taxon>
        <taxon>Schizosaccharomycetes</taxon>
        <taxon>Schizosaccharomycetales</taxon>
        <taxon>Schizosaccharomycetaceae</taxon>
        <taxon>Schizosaccharomyces</taxon>
    </lineage>
</organism>
<sequence>MTQQPKVTKREPLDPAEAKWTRLVKLNWTDQTGKSRVWEAAERSTRGEGGIDAVAILAIVPVNNEKHVLCQKQFRPPVGKYCVEIPAGLIDGRETPEEAAVRELREETGYVGTVQRSSVVMVNDPGLTNANLKVVVMNVDMDLPANQHPVQQLDEGEFITNFTLPLRTLAEELERLEREGFVIDVRLAVLAMGLKMSV</sequence>
<dbReference type="InterPro" id="IPR000086">
    <property type="entry name" value="NUDIX_hydrolase_dom"/>
</dbReference>
<dbReference type="AlphaFoldDB" id="B6K5K3"/>
<dbReference type="EMBL" id="KE651167">
    <property type="protein sequence ID" value="EEB08807.1"/>
    <property type="molecule type" value="Genomic_DNA"/>
</dbReference>
<reference evidence="3 5" key="1">
    <citation type="journal article" date="2011" name="Science">
        <title>Comparative functional genomics of the fission yeasts.</title>
        <authorList>
            <person name="Rhind N."/>
            <person name="Chen Z."/>
            <person name="Yassour M."/>
            <person name="Thompson D.A."/>
            <person name="Haas B.J."/>
            <person name="Habib N."/>
            <person name="Wapinski I."/>
            <person name="Roy S."/>
            <person name="Lin M.F."/>
            <person name="Heiman D.I."/>
            <person name="Young S.K."/>
            <person name="Furuya K."/>
            <person name="Guo Y."/>
            <person name="Pidoux A."/>
            <person name="Chen H.M."/>
            <person name="Robbertse B."/>
            <person name="Goldberg J.M."/>
            <person name="Aoki K."/>
            <person name="Bayne E.H."/>
            <person name="Berlin A.M."/>
            <person name="Desjardins C.A."/>
            <person name="Dobbs E."/>
            <person name="Dukaj L."/>
            <person name="Fan L."/>
            <person name="FitzGerald M.G."/>
            <person name="French C."/>
            <person name="Gujja S."/>
            <person name="Hansen K."/>
            <person name="Keifenheim D."/>
            <person name="Levin J.Z."/>
            <person name="Mosher R.A."/>
            <person name="Mueller C.A."/>
            <person name="Pfiffner J."/>
            <person name="Priest M."/>
            <person name="Russ C."/>
            <person name="Smialowska A."/>
            <person name="Swoboda P."/>
            <person name="Sykes S.M."/>
            <person name="Vaughn M."/>
            <person name="Vengrova S."/>
            <person name="Yoder R."/>
            <person name="Zeng Q."/>
            <person name="Allshire R."/>
            <person name="Baulcombe D."/>
            <person name="Birren B.W."/>
            <person name="Brown W."/>
            <person name="Ekwall K."/>
            <person name="Kellis M."/>
            <person name="Leatherwood J."/>
            <person name="Levin H."/>
            <person name="Margalit H."/>
            <person name="Martienssen R."/>
            <person name="Nieduszynski C.A."/>
            <person name="Spatafora J.W."/>
            <person name="Friedman N."/>
            <person name="Dalgaard J.Z."/>
            <person name="Baumann P."/>
            <person name="Niki H."/>
            <person name="Regev A."/>
            <person name="Nusbaum C."/>
        </authorList>
    </citation>
    <scope>NUCLEOTIDE SEQUENCE [LARGE SCALE GENOMIC DNA]</scope>
    <source>
        <strain evidence="5">yFS275 / FY16936</strain>
    </source>
</reference>
<dbReference type="HOGENOM" id="CLU_062658_0_1_1"/>
<evidence type="ECO:0000256" key="1">
    <source>
        <dbReference type="ARBA" id="ARBA00022801"/>
    </source>
</evidence>
<protein>
    <submittedName>
        <fullName evidence="3">ADP-ribose diphosphatase</fullName>
    </submittedName>
</protein>
<dbReference type="GO" id="GO:0047631">
    <property type="term" value="F:ADP-ribose diphosphatase activity"/>
    <property type="evidence" value="ECO:0000318"/>
    <property type="project" value="GO_Central"/>
</dbReference>